<evidence type="ECO:0000313" key="2">
    <source>
        <dbReference type="Proteomes" id="UP000055024"/>
    </source>
</evidence>
<reference evidence="1 2" key="1">
    <citation type="submission" date="2015-01" db="EMBL/GenBank/DDBJ databases">
        <title>Evolution of Trichinella species and genotypes.</title>
        <authorList>
            <person name="Korhonen P.K."/>
            <person name="Edoardo P."/>
            <person name="Giuseppe L.R."/>
            <person name="Gasser R.B."/>
        </authorList>
    </citation>
    <scope>NUCLEOTIDE SEQUENCE [LARGE SCALE GENOMIC DNA]</scope>
    <source>
        <strain evidence="1">ISS1029</strain>
    </source>
</reference>
<gene>
    <name evidence="1" type="ORF">T11_6006</name>
</gene>
<proteinExistence type="predicted"/>
<evidence type="ECO:0000313" key="1">
    <source>
        <dbReference type="EMBL" id="KRY97673.1"/>
    </source>
</evidence>
<dbReference type="Proteomes" id="UP000055024">
    <property type="component" value="Unassembled WGS sequence"/>
</dbReference>
<protein>
    <submittedName>
        <fullName evidence="1">Uncharacterized protein</fullName>
    </submittedName>
</protein>
<organism evidence="1 2">
    <name type="scientific">Trichinella zimbabwensis</name>
    <dbReference type="NCBI Taxonomy" id="268475"/>
    <lineage>
        <taxon>Eukaryota</taxon>
        <taxon>Metazoa</taxon>
        <taxon>Ecdysozoa</taxon>
        <taxon>Nematoda</taxon>
        <taxon>Enoplea</taxon>
        <taxon>Dorylaimia</taxon>
        <taxon>Trichinellida</taxon>
        <taxon>Trichinellidae</taxon>
        <taxon>Trichinella</taxon>
    </lineage>
</organism>
<dbReference type="EMBL" id="JYDP01001880">
    <property type="protein sequence ID" value="KRY97673.1"/>
    <property type="molecule type" value="Genomic_DNA"/>
</dbReference>
<accession>A0A0V1GHI9</accession>
<dbReference type="AlphaFoldDB" id="A0A0V1GHI9"/>
<name>A0A0V1GHI9_9BILA</name>
<keyword evidence="2" id="KW-1185">Reference proteome</keyword>
<comment type="caution">
    <text evidence="1">The sequence shown here is derived from an EMBL/GenBank/DDBJ whole genome shotgun (WGS) entry which is preliminary data.</text>
</comment>
<sequence length="33" mass="4011">MHTHYQLCEIADFLRYSTKLPVRKSVIYRSKLL</sequence>